<dbReference type="Proteomes" id="UP000074247">
    <property type="component" value="Unassembled WGS sequence"/>
</dbReference>
<protein>
    <submittedName>
        <fullName evidence="2">Sof1 family domain-containing protein</fullName>
    </submittedName>
</protein>
<sequence>MDTEGRGERIGHRACYHASCLSPRLSPCCTSASILVRCFCFARFSPLPFRSLFSCFRSSTTPTLSFPLKRSPSLCISVDGFSLLLSPRCRAASLRRCISSFPFGFSPLGLWFFFSILWHTSAVAKMVKVKVIHRNPADYVQQKPGQLQRVVRNFDPQMHPFEREREYTRALNAVKLQKMFAKPLLFCMEGHRDGVKTMVRAKSQA</sequence>
<dbReference type="EMBL" id="AGQS02003837">
    <property type="protein sequence ID" value="KYF46324.1"/>
    <property type="molecule type" value="Genomic_DNA"/>
</dbReference>
<dbReference type="AlphaFoldDB" id="A0A139Y5K7"/>
<dbReference type="PANTHER" id="PTHR22851">
    <property type="entry name" value="U3 SMALL NUCLEOLAR RNA U3 SNORNA ASSOCIATED PROTEIN"/>
    <property type="match status" value="1"/>
</dbReference>
<dbReference type="VEuPathDB" id="ToxoDB:TGARI_233410A"/>
<feature type="non-terminal residue" evidence="2">
    <location>
        <position position="205"/>
    </location>
</feature>
<organism evidence="2 3">
    <name type="scientific">Toxoplasma gondii ARI</name>
    <dbReference type="NCBI Taxonomy" id="1074872"/>
    <lineage>
        <taxon>Eukaryota</taxon>
        <taxon>Sar</taxon>
        <taxon>Alveolata</taxon>
        <taxon>Apicomplexa</taxon>
        <taxon>Conoidasida</taxon>
        <taxon>Coccidia</taxon>
        <taxon>Eucoccidiorida</taxon>
        <taxon>Eimeriorina</taxon>
        <taxon>Sarcocystidae</taxon>
        <taxon>Toxoplasma</taxon>
    </lineage>
</organism>
<dbReference type="GO" id="GO:0032040">
    <property type="term" value="C:small-subunit processome"/>
    <property type="evidence" value="ECO:0007669"/>
    <property type="project" value="TreeGrafter"/>
</dbReference>
<evidence type="ECO:0000313" key="2">
    <source>
        <dbReference type="EMBL" id="KYF46324.1"/>
    </source>
</evidence>
<dbReference type="PANTHER" id="PTHR22851:SF0">
    <property type="entry name" value="DDB1- AND CUL4-ASSOCIATED FACTOR 13"/>
    <property type="match status" value="1"/>
</dbReference>
<evidence type="ECO:0000256" key="1">
    <source>
        <dbReference type="SAM" id="Phobius"/>
    </source>
</evidence>
<keyword evidence="1" id="KW-0812">Transmembrane</keyword>
<comment type="caution">
    <text evidence="2">The sequence shown here is derived from an EMBL/GenBank/DDBJ whole genome shotgun (WGS) entry which is preliminary data.</text>
</comment>
<gene>
    <name evidence="2" type="ORF">TGARI_233410A</name>
</gene>
<dbReference type="GO" id="GO:0000462">
    <property type="term" value="P:maturation of SSU-rRNA from tricistronic rRNA transcript (SSU-rRNA, 5.8S rRNA, LSU-rRNA)"/>
    <property type="evidence" value="ECO:0007669"/>
    <property type="project" value="TreeGrafter"/>
</dbReference>
<reference evidence="2 3" key="1">
    <citation type="journal article" date="2016" name="Nat. Commun.">
        <title>Local admixture of amplified and diversified secreted pathogenesis determinants shapes mosaic Toxoplasma gondii genomes.</title>
        <authorList>
            <person name="Lorenzi H."/>
            <person name="Khan A."/>
            <person name="Behnke M.S."/>
            <person name="Namasivayam S."/>
            <person name="Swapna L.S."/>
            <person name="Hadjithomas M."/>
            <person name="Karamycheva S."/>
            <person name="Pinney D."/>
            <person name="Brunk B.P."/>
            <person name="Ajioka J.W."/>
            <person name="Ajzenberg D."/>
            <person name="Boothroyd J.C."/>
            <person name="Boyle J.P."/>
            <person name="Darde M.L."/>
            <person name="Diaz-Miranda M.A."/>
            <person name="Dubey J.P."/>
            <person name="Fritz H.M."/>
            <person name="Gennari S.M."/>
            <person name="Gregory B.D."/>
            <person name="Kim K."/>
            <person name="Saeij J.P."/>
            <person name="Su C."/>
            <person name="White M.W."/>
            <person name="Zhu X.Q."/>
            <person name="Howe D.K."/>
            <person name="Rosenthal B.M."/>
            <person name="Grigg M.E."/>
            <person name="Parkinson J."/>
            <person name="Liu L."/>
            <person name="Kissinger J.C."/>
            <person name="Roos D.S."/>
            <person name="Sibley L.D."/>
        </authorList>
    </citation>
    <scope>NUCLEOTIDE SEQUENCE [LARGE SCALE GENOMIC DNA]</scope>
    <source>
        <strain evidence="2 3">ARI</strain>
    </source>
</reference>
<keyword evidence="1" id="KW-1133">Transmembrane helix</keyword>
<evidence type="ECO:0000313" key="3">
    <source>
        <dbReference type="Proteomes" id="UP000074247"/>
    </source>
</evidence>
<dbReference type="InterPro" id="IPR051733">
    <property type="entry name" value="WD_repeat_DCAF13/WDSOF1"/>
</dbReference>
<name>A0A139Y5K7_TOXGO</name>
<feature type="transmembrane region" description="Helical" evidence="1">
    <location>
        <begin position="97"/>
        <end position="118"/>
    </location>
</feature>
<accession>A0A139Y5K7</accession>
<proteinExistence type="predicted"/>
<keyword evidence="1" id="KW-0472">Membrane</keyword>